<evidence type="ECO:0000313" key="3">
    <source>
        <dbReference type="Proteomes" id="UP001358586"/>
    </source>
</evidence>
<proteinExistence type="predicted"/>
<dbReference type="CDD" id="cd06222">
    <property type="entry name" value="RNase_H_like"/>
    <property type="match status" value="1"/>
</dbReference>
<accession>A0ABR0QUC2</accession>
<protein>
    <recommendedName>
        <fullName evidence="1">RNase H type-1 domain-containing protein</fullName>
    </recommendedName>
</protein>
<keyword evidence="3" id="KW-1185">Reference proteome</keyword>
<dbReference type="InterPro" id="IPR036397">
    <property type="entry name" value="RNaseH_sf"/>
</dbReference>
<dbReference type="EMBL" id="JARKNE010000002">
    <property type="protein sequence ID" value="KAK5842498.1"/>
    <property type="molecule type" value="Genomic_DNA"/>
</dbReference>
<evidence type="ECO:0000313" key="2">
    <source>
        <dbReference type="EMBL" id="KAK5842498.1"/>
    </source>
</evidence>
<dbReference type="InterPro" id="IPR002156">
    <property type="entry name" value="RNaseH_domain"/>
</dbReference>
<reference evidence="2 3" key="1">
    <citation type="submission" date="2023-03" db="EMBL/GenBank/DDBJ databases">
        <title>WGS of Gossypium arboreum.</title>
        <authorList>
            <person name="Yu D."/>
        </authorList>
    </citation>
    <scope>NUCLEOTIDE SEQUENCE [LARGE SCALE GENOMIC DNA]</scope>
    <source>
        <tissue evidence="2">Leaf</tissue>
    </source>
</reference>
<gene>
    <name evidence="2" type="ORF">PVK06_004864</name>
</gene>
<comment type="caution">
    <text evidence="2">The sequence shown here is derived from an EMBL/GenBank/DDBJ whole genome shotgun (WGS) entry which is preliminary data.</text>
</comment>
<dbReference type="Proteomes" id="UP001358586">
    <property type="component" value="Chromosome 2"/>
</dbReference>
<sequence>MNAKISSIRQDFRRDYPPCGANAKTLVHALKDHPTAWAILTLGGLDGFGVITRDSNGFILGRGGGFKNEEMMTEWAEFYAFEEGFKLAHSLNIANAIFETDCGSVVNKFKKCKDDITIIGHHTKETYKTLEMFTTIVVKWANCSCSKVADFMCKYAILNNFNMVSGMDYPREIHDIVIRDSFN</sequence>
<dbReference type="Pfam" id="PF13456">
    <property type="entry name" value="RVT_3"/>
    <property type="match status" value="1"/>
</dbReference>
<dbReference type="InterPro" id="IPR044730">
    <property type="entry name" value="RNase_H-like_dom_plant"/>
</dbReference>
<name>A0ABR0QUC2_GOSAR</name>
<feature type="domain" description="RNase H type-1" evidence="1">
    <location>
        <begin position="47"/>
        <end position="156"/>
    </location>
</feature>
<evidence type="ECO:0000259" key="1">
    <source>
        <dbReference type="Pfam" id="PF13456"/>
    </source>
</evidence>
<organism evidence="2 3">
    <name type="scientific">Gossypium arboreum</name>
    <name type="common">Tree cotton</name>
    <name type="synonym">Gossypium nanking</name>
    <dbReference type="NCBI Taxonomy" id="29729"/>
    <lineage>
        <taxon>Eukaryota</taxon>
        <taxon>Viridiplantae</taxon>
        <taxon>Streptophyta</taxon>
        <taxon>Embryophyta</taxon>
        <taxon>Tracheophyta</taxon>
        <taxon>Spermatophyta</taxon>
        <taxon>Magnoliopsida</taxon>
        <taxon>eudicotyledons</taxon>
        <taxon>Gunneridae</taxon>
        <taxon>Pentapetalae</taxon>
        <taxon>rosids</taxon>
        <taxon>malvids</taxon>
        <taxon>Malvales</taxon>
        <taxon>Malvaceae</taxon>
        <taxon>Malvoideae</taxon>
        <taxon>Gossypium</taxon>
    </lineage>
</organism>
<dbReference type="Gene3D" id="3.30.420.10">
    <property type="entry name" value="Ribonuclease H-like superfamily/Ribonuclease H"/>
    <property type="match status" value="1"/>
</dbReference>